<dbReference type="SUPFAM" id="SSF52058">
    <property type="entry name" value="L domain-like"/>
    <property type="match status" value="1"/>
</dbReference>
<organism evidence="4 5">
    <name type="scientific">Betta splendens</name>
    <name type="common">Siamese fighting fish</name>
    <dbReference type="NCBI Taxonomy" id="158456"/>
    <lineage>
        <taxon>Eukaryota</taxon>
        <taxon>Metazoa</taxon>
        <taxon>Chordata</taxon>
        <taxon>Craniata</taxon>
        <taxon>Vertebrata</taxon>
        <taxon>Euteleostomi</taxon>
        <taxon>Actinopterygii</taxon>
        <taxon>Neopterygii</taxon>
        <taxon>Teleostei</taxon>
        <taxon>Neoteleostei</taxon>
        <taxon>Acanthomorphata</taxon>
        <taxon>Anabantaria</taxon>
        <taxon>Anabantiformes</taxon>
        <taxon>Anabantoidei</taxon>
        <taxon>Osphronemidae</taxon>
        <taxon>Betta</taxon>
    </lineage>
</organism>
<dbReference type="RefSeq" id="XP_029018533.1">
    <property type="nucleotide sequence ID" value="XM_029162700.3"/>
</dbReference>
<dbReference type="PANTHER" id="PTHR15454">
    <property type="entry name" value="NISCHARIN RELATED"/>
    <property type="match status" value="1"/>
</dbReference>
<dbReference type="GO" id="GO:0005737">
    <property type="term" value="C:cytoplasm"/>
    <property type="evidence" value="ECO:0007669"/>
    <property type="project" value="TreeGrafter"/>
</dbReference>
<dbReference type="Proteomes" id="UP000515150">
    <property type="component" value="Chromosome 9"/>
</dbReference>
<dbReference type="AlphaFoldDB" id="A0A6P7NKH6"/>
<keyword evidence="2" id="KW-0677">Repeat</keyword>
<feature type="region of interest" description="Disordered" evidence="3">
    <location>
        <begin position="328"/>
        <end position="352"/>
    </location>
</feature>
<feature type="compositionally biased region" description="Basic and acidic residues" evidence="3">
    <location>
        <begin position="402"/>
        <end position="425"/>
    </location>
</feature>
<accession>A0A6P7NKH6</accession>
<dbReference type="GeneID" id="114862420"/>
<evidence type="ECO:0000256" key="1">
    <source>
        <dbReference type="ARBA" id="ARBA00022614"/>
    </source>
</evidence>
<dbReference type="KEGG" id="bspl:114862420"/>
<dbReference type="OrthoDB" id="433501at2759"/>
<evidence type="ECO:0000313" key="5">
    <source>
        <dbReference type="RefSeq" id="XP_029018533.1"/>
    </source>
</evidence>
<reference evidence="5" key="1">
    <citation type="submission" date="2025-08" db="UniProtKB">
        <authorList>
            <consortium name="RefSeq"/>
        </authorList>
    </citation>
    <scope>IDENTIFICATION</scope>
</reference>
<protein>
    <submittedName>
        <fullName evidence="5">Leucine-rich repeat-containing protein 43-like isoform X1</fullName>
    </submittedName>
</protein>
<evidence type="ECO:0000313" key="4">
    <source>
        <dbReference type="Proteomes" id="UP000515150"/>
    </source>
</evidence>
<gene>
    <name evidence="5" type="primary">LOC114862420</name>
</gene>
<evidence type="ECO:0000256" key="2">
    <source>
        <dbReference type="ARBA" id="ARBA00022737"/>
    </source>
</evidence>
<keyword evidence="4" id="KW-1185">Reference proteome</keyword>
<name>A0A6P7NKH6_BETSP</name>
<feature type="region of interest" description="Disordered" evidence="3">
    <location>
        <begin position="400"/>
        <end position="439"/>
    </location>
</feature>
<proteinExistence type="predicted"/>
<feature type="region of interest" description="Disordered" evidence="3">
    <location>
        <begin position="495"/>
        <end position="561"/>
    </location>
</feature>
<sequence length="561" mass="61497">MDSKKLSAVIEKRIRRLCLSDFPCGRASNECRKSEDSAEKANGTDALLDLLSCPRSPWSHDGSWSRQVPGLRRLAVLTPEPLQPDFIYTYFTTLRIVDKGVTAIDSGLLKFSQLEELVLSVNKIPEIPVENLPNTLKILEVSANHLSSLRALTTRPPPRLLHLGLGSNGLGSHQDAARLTGRHWPQLVCLDLSDCEFQDQRTLLEALRTLPRLRTLVLMGNPFTLASSYPGLAVDSLPRLSCLDASWIGAEERRGFGGLADTTGLIVDQASVKVSVGRMRGIPDPQTSADKDSPDLPVVAYSFSVSYEFLSHQTPIDLTDDREPEVITPAATRGDGSDADLQSDNNKLSRHSTSKLPWSTCMDFSDTQTYTVSDLGALKRFFNQGVRLSIEEEKVVSWPVAPEEKKGSKGKDSSIKSDSAKDKSKDKKKKSAPELVQDAPVNRTLGSVHVPLQSLLRGGQKVSVVCDLGALHKGFEAQATQMLKKDLGKKIKEEEDKELKLGRGKGAGQRTATSSKGKERKAHEMDVLTDSSTSVPVEPPTVEFSVELQRWQPGAPTHLHQ</sequence>
<dbReference type="InterPro" id="IPR032675">
    <property type="entry name" value="LRR_dom_sf"/>
</dbReference>
<evidence type="ECO:0000256" key="3">
    <source>
        <dbReference type="SAM" id="MobiDB-lite"/>
    </source>
</evidence>
<dbReference type="InParanoid" id="A0A6P7NKH6"/>
<keyword evidence="1" id="KW-0433">Leucine-rich repeat</keyword>
<dbReference type="PANTHER" id="PTHR15454:SF19">
    <property type="entry name" value="LEUCINE-RICH REPEAT-CONTAINING PROTEIN 51"/>
    <property type="match status" value="1"/>
</dbReference>
<dbReference type="Gene3D" id="3.80.10.10">
    <property type="entry name" value="Ribonuclease Inhibitor"/>
    <property type="match status" value="1"/>
</dbReference>